<evidence type="ECO:0000313" key="1">
    <source>
        <dbReference type="EMBL" id="MEW9490978.1"/>
    </source>
</evidence>
<keyword evidence="1" id="KW-0456">Lyase</keyword>
<keyword evidence="1" id="KW-0378">Hydrolase</keyword>
<keyword evidence="1" id="KW-0540">Nuclease</keyword>
<comment type="caution">
    <text evidence="1">The sequence shown here is derived from an EMBL/GenBank/DDBJ whole genome shotgun (WGS) entry which is preliminary data.</text>
</comment>
<gene>
    <name evidence="1" type="primary">nth</name>
    <name evidence="1" type="ORF">TQ35_0002070</name>
</gene>
<accession>A0ACC6TMF9</accession>
<evidence type="ECO:0000313" key="2">
    <source>
        <dbReference type="Proteomes" id="UP000053480"/>
    </source>
</evidence>
<dbReference type="Proteomes" id="UP000053480">
    <property type="component" value="Unassembled WGS sequence"/>
</dbReference>
<protein>
    <submittedName>
        <fullName evidence="1">Endonuclease III</fullName>
        <ecNumber evidence="1">4.2.99.18</ecNumber>
    </submittedName>
</protein>
<keyword evidence="1" id="KW-0255">Endonuclease</keyword>
<dbReference type="EC" id="4.2.99.18" evidence="1"/>
<sequence length="230" mass="26346">MEWPRCSGDYIVEKLASQYTIDPKDFVAYDVWLNTGDCFKVLIATLLSQNSTDKGTYRAFEELEKRVGVTPKKLAAADEREIGEAIRYIGIYNVKAKRIKEISNIILEKYSGSLEHVLNLQKEEARKTLLALPGVGEKTADVVLLTCKGYEYFPVDTHIKRISERLGIKGSTYQEISKGLMRLFQPKDYLRAHHLLIAHGRNTCKARKPLCERCVIGECCRYYNTEFRGR</sequence>
<name>A0ACC6TMF9_9CREN</name>
<proteinExistence type="predicted"/>
<organism evidence="1 2">
    <name type="scientific">Candidatus Aramenus sulfurataquae</name>
    <dbReference type="NCBI Taxonomy" id="1326980"/>
    <lineage>
        <taxon>Archaea</taxon>
        <taxon>Thermoproteota</taxon>
        <taxon>Thermoprotei</taxon>
        <taxon>Sulfolobales</taxon>
        <taxon>Sulfolobaceae</taxon>
        <taxon>Candidatus Aramenus</taxon>
    </lineage>
</organism>
<reference evidence="1" key="1">
    <citation type="submission" date="2024-07" db="EMBL/GenBank/DDBJ databases">
        <title>Metagenome and Metagenome-Assembled Genomes of Archaea from a hot spring from the geothermal field of Los Azufres, Mexico.</title>
        <authorList>
            <person name="Marin-Paredes R."/>
            <person name="Martinez-Romero E."/>
            <person name="Servin-Garciduenas L.E."/>
        </authorList>
    </citation>
    <scope>NUCLEOTIDE SEQUENCE</scope>
    <source>
        <strain evidence="1">AZ1-454</strain>
    </source>
</reference>
<dbReference type="EMBL" id="JZWS03000002">
    <property type="protein sequence ID" value="MEW9490978.1"/>
    <property type="molecule type" value="Genomic_DNA"/>
</dbReference>